<dbReference type="Pfam" id="PF00019">
    <property type="entry name" value="TGF_beta"/>
    <property type="match status" value="1"/>
</dbReference>
<name>A0AAE0SUE9_9BIVA</name>
<dbReference type="PROSITE" id="PS00250">
    <property type="entry name" value="TGF_BETA_1"/>
    <property type="match status" value="1"/>
</dbReference>
<evidence type="ECO:0000256" key="5">
    <source>
        <dbReference type="ARBA" id="ARBA00023030"/>
    </source>
</evidence>
<reference evidence="10" key="2">
    <citation type="journal article" date="2021" name="Genome Biol. Evol.">
        <title>Developing a high-quality reference genome for a parasitic bivalve with doubly uniparental inheritance (Bivalvia: Unionida).</title>
        <authorList>
            <person name="Smith C.H."/>
        </authorList>
    </citation>
    <scope>NUCLEOTIDE SEQUENCE</scope>
    <source>
        <strain evidence="10">CHS0354</strain>
        <tissue evidence="10">Mantle</tissue>
    </source>
</reference>
<dbReference type="GO" id="GO:0008083">
    <property type="term" value="F:growth factor activity"/>
    <property type="evidence" value="ECO:0007669"/>
    <property type="project" value="UniProtKB-KW"/>
</dbReference>
<evidence type="ECO:0000256" key="8">
    <source>
        <dbReference type="RuleBase" id="RU000354"/>
    </source>
</evidence>
<keyword evidence="5 8" id="KW-0339">Growth factor</keyword>
<evidence type="ECO:0000256" key="1">
    <source>
        <dbReference type="ARBA" id="ARBA00004613"/>
    </source>
</evidence>
<comment type="similarity">
    <text evidence="2 8">Belongs to the TGF-beta family.</text>
</comment>
<feature type="domain" description="TGF-beta family profile" evidence="9">
    <location>
        <begin position="1"/>
        <end position="106"/>
    </location>
</feature>
<evidence type="ECO:0000256" key="6">
    <source>
        <dbReference type="ARBA" id="ARBA00023157"/>
    </source>
</evidence>
<comment type="subcellular location">
    <subcellularLocation>
        <location evidence="1">Secreted</location>
    </subcellularLocation>
</comment>
<dbReference type="InterPro" id="IPR001839">
    <property type="entry name" value="TGF-b_C"/>
</dbReference>
<dbReference type="GO" id="GO:0005615">
    <property type="term" value="C:extracellular space"/>
    <property type="evidence" value="ECO:0007669"/>
    <property type="project" value="TreeGrafter"/>
</dbReference>
<dbReference type="AlphaFoldDB" id="A0AAE0SUE9"/>
<keyword evidence="6" id="KW-1015">Disulfide bond</keyword>
<dbReference type="GO" id="GO:0005125">
    <property type="term" value="F:cytokine activity"/>
    <property type="evidence" value="ECO:0007669"/>
    <property type="project" value="TreeGrafter"/>
</dbReference>
<gene>
    <name evidence="10" type="ORF">CHS0354_034235</name>
</gene>
<dbReference type="SUPFAM" id="SSF57501">
    <property type="entry name" value="Cystine-knot cytokines"/>
    <property type="match status" value="1"/>
</dbReference>
<dbReference type="InterPro" id="IPR029034">
    <property type="entry name" value="Cystine-knot_cytokine"/>
</dbReference>
<dbReference type="InterPro" id="IPR017948">
    <property type="entry name" value="TGFb_CS"/>
</dbReference>
<keyword evidence="7" id="KW-0325">Glycoprotein</keyword>
<keyword evidence="11" id="KW-1185">Reference proteome</keyword>
<accession>A0AAE0SUE9</accession>
<protein>
    <recommendedName>
        <fullName evidence="9">TGF-beta family profile domain-containing protein</fullName>
    </recommendedName>
</protein>
<organism evidence="10 11">
    <name type="scientific">Potamilus streckersoni</name>
    <dbReference type="NCBI Taxonomy" id="2493646"/>
    <lineage>
        <taxon>Eukaryota</taxon>
        <taxon>Metazoa</taxon>
        <taxon>Spiralia</taxon>
        <taxon>Lophotrochozoa</taxon>
        <taxon>Mollusca</taxon>
        <taxon>Bivalvia</taxon>
        <taxon>Autobranchia</taxon>
        <taxon>Heteroconchia</taxon>
        <taxon>Palaeoheterodonta</taxon>
        <taxon>Unionida</taxon>
        <taxon>Unionoidea</taxon>
        <taxon>Unionidae</taxon>
        <taxon>Ambleminae</taxon>
        <taxon>Lampsilini</taxon>
        <taxon>Potamilus</taxon>
    </lineage>
</organism>
<dbReference type="PANTHER" id="PTHR11848:SF310">
    <property type="entry name" value="PROTEIN 60A-RELATED"/>
    <property type="match status" value="1"/>
</dbReference>
<evidence type="ECO:0000313" key="10">
    <source>
        <dbReference type="EMBL" id="KAK3598254.1"/>
    </source>
</evidence>
<dbReference type="PROSITE" id="PS51362">
    <property type="entry name" value="TGF_BETA_2"/>
    <property type="match status" value="1"/>
</dbReference>
<keyword evidence="3" id="KW-0964">Secreted</keyword>
<dbReference type="Proteomes" id="UP001195483">
    <property type="component" value="Unassembled WGS sequence"/>
</dbReference>
<dbReference type="EMBL" id="JAEAOA010002002">
    <property type="protein sequence ID" value="KAK3598254.1"/>
    <property type="molecule type" value="Genomic_DNA"/>
</dbReference>
<evidence type="ECO:0000256" key="4">
    <source>
        <dbReference type="ARBA" id="ARBA00022729"/>
    </source>
</evidence>
<evidence type="ECO:0000313" key="11">
    <source>
        <dbReference type="Proteomes" id="UP001195483"/>
    </source>
</evidence>
<evidence type="ECO:0000256" key="3">
    <source>
        <dbReference type="ARBA" id="ARBA00022525"/>
    </source>
</evidence>
<dbReference type="Gene3D" id="2.10.90.10">
    <property type="entry name" value="Cystine-knot cytokines"/>
    <property type="match status" value="1"/>
</dbReference>
<dbReference type="InterPro" id="IPR015615">
    <property type="entry name" value="TGF-beta-rel"/>
</dbReference>
<keyword evidence="4" id="KW-0732">Signal</keyword>
<sequence>MAFIDRSCSSRDIIVRVMKYSTSYIIAPAGYDAYYCAGDCVYSPAANVTYHAVVQGLLNLRTPDKIPKPCCSPSKLSRYQVLYSTDNITVVLKNYKEMVVEACDCL</sequence>
<reference evidence="10" key="1">
    <citation type="journal article" date="2021" name="Genome Biol. Evol.">
        <title>A High-Quality Reference Genome for a Parasitic Bivalve with Doubly Uniparental Inheritance (Bivalvia: Unionida).</title>
        <authorList>
            <person name="Smith C.H."/>
        </authorList>
    </citation>
    <scope>NUCLEOTIDE SEQUENCE</scope>
    <source>
        <strain evidence="10">CHS0354</strain>
    </source>
</reference>
<evidence type="ECO:0000256" key="7">
    <source>
        <dbReference type="ARBA" id="ARBA00023180"/>
    </source>
</evidence>
<reference evidence="10" key="3">
    <citation type="submission" date="2023-05" db="EMBL/GenBank/DDBJ databases">
        <authorList>
            <person name="Smith C.H."/>
        </authorList>
    </citation>
    <scope>NUCLEOTIDE SEQUENCE</scope>
    <source>
        <strain evidence="10">CHS0354</strain>
        <tissue evidence="10">Mantle</tissue>
    </source>
</reference>
<dbReference type="SMART" id="SM00204">
    <property type="entry name" value="TGFB"/>
    <property type="match status" value="1"/>
</dbReference>
<dbReference type="PANTHER" id="PTHR11848">
    <property type="entry name" value="TGF-BETA FAMILY"/>
    <property type="match status" value="1"/>
</dbReference>
<evidence type="ECO:0000256" key="2">
    <source>
        <dbReference type="ARBA" id="ARBA00006656"/>
    </source>
</evidence>
<comment type="caution">
    <text evidence="10">The sequence shown here is derived from an EMBL/GenBank/DDBJ whole genome shotgun (WGS) entry which is preliminary data.</text>
</comment>
<evidence type="ECO:0000259" key="9">
    <source>
        <dbReference type="PROSITE" id="PS51362"/>
    </source>
</evidence>
<proteinExistence type="inferred from homology"/>